<dbReference type="Gene3D" id="3.90.550.10">
    <property type="entry name" value="Spore Coat Polysaccharide Biosynthesis Protein SpsA, Chain A"/>
    <property type="match status" value="1"/>
</dbReference>
<dbReference type="Pfam" id="PF25087">
    <property type="entry name" value="GMPPB_C"/>
    <property type="match status" value="1"/>
</dbReference>
<dbReference type="InterPro" id="IPR011004">
    <property type="entry name" value="Trimer_LpxA-like_sf"/>
</dbReference>
<evidence type="ECO:0000256" key="2">
    <source>
        <dbReference type="ARBA" id="ARBA00022679"/>
    </source>
</evidence>
<keyword evidence="2 6" id="KW-0808">Transferase</keyword>
<protein>
    <submittedName>
        <fullName evidence="6">Mannose-1-phosphate guanylyltransferase</fullName>
    </submittedName>
</protein>
<name>A0A2T5GBF4_HYDSH</name>
<keyword evidence="3" id="KW-0677">Repeat</keyword>
<dbReference type="Proteomes" id="UP000244180">
    <property type="component" value="Unassembled WGS sequence"/>
</dbReference>
<dbReference type="CDD" id="cd04181">
    <property type="entry name" value="NTP_transferase"/>
    <property type="match status" value="1"/>
</dbReference>
<proteinExistence type="inferred from homology"/>
<evidence type="ECO:0000313" key="7">
    <source>
        <dbReference type="Proteomes" id="UP000244180"/>
    </source>
</evidence>
<dbReference type="Pfam" id="PF00483">
    <property type="entry name" value="NTP_transferase"/>
    <property type="match status" value="1"/>
</dbReference>
<evidence type="ECO:0000259" key="4">
    <source>
        <dbReference type="Pfam" id="PF00483"/>
    </source>
</evidence>
<dbReference type="PANTHER" id="PTHR22572">
    <property type="entry name" value="SUGAR-1-PHOSPHATE GUANYL TRANSFERASE"/>
    <property type="match status" value="1"/>
</dbReference>
<dbReference type="SUPFAM" id="SSF53448">
    <property type="entry name" value="Nucleotide-diphospho-sugar transferases"/>
    <property type="match status" value="1"/>
</dbReference>
<dbReference type="InterPro" id="IPR018357">
    <property type="entry name" value="Hexapep_transf_CS"/>
</dbReference>
<gene>
    <name evidence="6" type="ORF">HSCHL_2001</name>
</gene>
<accession>A0A2T5GBF4</accession>
<dbReference type="InterPro" id="IPR029044">
    <property type="entry name" value="Nucleotide-diphossugar_trans"/>
</dbReference>
<dbReference type="SUPFAM" id="SSF51161">
    <property type="entry name" value="Trimeric LpxA-like enzymes"/>
    <property type="match status" value="1"/>
</dbReference>
<feature type="domain" description="Nucleotidyl transferase" evidence="4">
    <location>
        <begin position="23"/>
        <end position="252"/>
    </location>
</feature>
<dbReference type="EMBL" id="PEBV01000015">
    <property type="protein sequence ID" value="PTQ53506.1"/>
    <property type="molecule type" value="Genomic_DNA"/>
</dbReference>
<comment type="similarity">
    <text evidence="1">Belongs to the transferase hexapeptide repeat family.</text>
</comment>
<evidence type="ECO:0000256" key="1">
    <source>
        <dbReference type="ARBA" id="ARBA00007274"/>
    </source>
</evidence>
<dbReference type="Gene3D" id="2.160.10.10">
    <property type="entry name" value="Hexapeptide repeat proteins"/>
    <property type="match status" value="1"/>
</dbReference>
<reference evidence="6 7" key="1">
    <citation type="submission" date="2017-08" db="EMBL/GenBank/DDBJ databases">
        <title>Burning lignite coal seam in the remote Altai Mountains harbors a hydrogen-driven thermophilic microbial community.</title>
        <authorList>
            <person name="Kadnikov V.V."/>
            <person name="Mardanov A.V."/>
            <person name="Ivasenko D."/>
            <person name="Beletsky A.V."/>
            <person name="Karnachuk O.V."/>
            <person name="Ravin N.V."/>
        </authorList>
    </citation>
    <scope>NUCLEOTIDE SEQUENCE [LARGE SCALE GENOMIC DNA]</scope>
    <source>
        <strain evidence="6">AL33</strain>
    </source>
</reference>
<sequence length="387" mass="42150">MMRPPDRRADPAGTKKEGFDVQALLLAGGLGTRLRPLTDDLPKPMAPLGNRPWLESLIRHLKNEGVSRFVLAVKHFPEVIERHFGDGRRLGVEIVYAREETLLGTAGAIKNAEAFLEERFLVVNADVVHLIDVQPLVRFHDMRRALVTIGLTEVDDPSAYGVVALEENGRIRRFVEKPRREEAPSNLINAGVYVMEKAALRAIPPGREVSIERETFPALIDAGERIYGARLSGYWKDIGTPERYRAAHWDLLDGRFALPLLPPEAEPGIRLGRRVRLGKGVVLRPPVLIGDGVYLGGGAVVGPYAVIGDGARIGDEAEIVRTILWNGAAVAPSCTVHDSILGDRAETPLGLIIAGAVIKLGRSARSLAAVRPERMEAPVPGKAVARP</sequence>
<dbReference type="AlphaFoldDB" id="A0A2T5GBF4"/>
<evidence type="ECO:0000256" key="3">
    <source>
        <dbReference type="ARBA" id="ARBA00022737"/>
    </source>
</evidence>
<organism evidence="6 7">
    <name type="scientific">Hydrogenibacillus schlegelii</name>
    <name type="common">Bacillus schlegelii</name>
    <dbReference type="NCBI Taxonomy" id="1484"/>
    <lineage>
        <taxon>Bacteria</taxon>
        <taxon>Bacillati</taxon>
        <taxon>Bacillota</taxon>
        <taxon>Bacilli</taxon>
        <taxon>Bacillales</taxon>
        <taxon>Bacillales Family X. Incertae Sedis</taxon>
        <taxon>Hydrogenibacillus</taxon>
    </lineage>
</organism>
<evidence type="ECO:0000259" key="5">
    <source>
        <dbReference type="Pfam" id="PF25087"/>
    </source>
</evidence>
<dbReference type="InterPro" id="IPR056729">
    <property type="entry name" value="GMPPB_C"/>
</dbReference>
<dbReference type="InterPro" id="IPR005835">
    <property type="entry name" value="NTP_transferase_dom"/>
</dbReference>
<comment type="caution">
    <text evidence="6">The sequence shown here is derived from an EMBL/GenBank/DDBJ whole genome shotgun (WGS) entry which is preliminary data.</text>
</comment>
<feature type="domain" description="Mannose-1-phosphate guanyltransferase C-terminal" evidence="5">
    <location>
        <begin position="284"/>
        <end position="346"/>
    </location>
</feature>
<dbReference type="PROSITE" id="PS00101">
    <property type="entry name" value="HEXAPEP_TRANSFERASES"/>
    <property type="match status" value="1"/>
</dbReference>
<keyword evidence="6" id="KW-0548">Nucleotidyltransferase</keyword>
<dbReference type="InterPro" id="IPR050486">
    <property type="entry name" value="Mannose-1P_guanyltransferase"/>
</dbReference>
<dbReference type="GO" id="GO:0016779">
    <property type="term" value="F:nucleotidyltransferase activity"/>
    <property type="evidence" value="ECO:0007669"/>
    <property type="project" value="UniProtKB-KW"/>
</dbReference>
<evidence type="ECO:0000313" key="6">
    <source>
        <dbReference type="EMBL" id="PTQ53506.1"/>
    </source>
</evidence>